<dbReference type="Pfam" id="PF11209">
    <property type="entry name" value="LmeA"/>
    <property type="match status" value="1"/>
</dbReference>
<feature type="region of interest" description="Disordered" evidence="1">
    <location>
        <begin position="1"/>
        <end position="35"/>
    </location>
</feature>
<evidence type="ECO:0000256" key="1">
    <source>
        <dbReference type="SAM" id="MobiDB-lite"/>
    </source>
</evidence>
<proteinExistence type="predicted"/>
<reference evidence="3" key="1">
    <citation type="submission" date="2023-07" db="EMBL/GenBank/DDBJ databases">
        <authorList>
            <person name="Luz R."/>
            <person name="Cordeiro R."/>
            <person name="Fonseca A."/>
            <person name="Goncalves V."/>
        </authorList>
    </citation>
    <scope>NUCLEOTIDE SEQUENCE [LARGE SCALE GENOMIC DNA]</scope>
    <source>
        <strain evidence="3">BACA0444</strain>
    </source>
</reference>
<name>A0AAE4FUM4_9CYAN</name>
<keyword evidence="3" id="KW-1185">Reference proteome</keyword>
<dbReference type="InterPro" id="IPR021373">
    <property type="entry name" value="DUF2993"/>
</dbReference>
<evidence type="ECO:0000313" key="3">
    <source>
        <dbReference type="Proteomes" id="UP001268256"/>
    </source>
</evidence>
<evidence type="ECO:0000313" key="2">
    <source>
        <dbReference type="EMBL" id="MDS3861877.1"/>
    </source>
</evidence>
<dbReference type="RefSeq" id="WP_322879101.1">
    <property type="nucleotide sequence ID" value="NZ_JAVMIP010000017.1"/>
</dbReference>
<comment type="caution">
    <text evidence="2">The sequence shown here is derived from an EMBL/GenBank/DDBJ whole genome shotgun (WGS) entry which is preliminary data.</text>
</comment>
<dbReference type="Proteomes" id="UP001268256">
    <property type="component" value="Unassembled WGS sequence"/>
</dbReference>
<protein>
    <submittedName>
        <fullName evidence="2">DUF2993 domain-containing protein</fullName>
    </submittedName>
</protein>
<dbReference type="EMBL" id="JAVMIP010000017">
    <property type="protein sequence ID" value="MDS3861877.1"/>
    <property type="molecule type" value="Genomic_DNA"/>
</dbReference>
<accession>A0AAE4FUM4</accession>
<sequence>MTRFPVTSDLSDLGQPAPISPEESQADLPQAQDVPRGQQRLIRRVLTPALRWWLQTQVEAVTELEIDLQAKDQQVLTGYLPLVRVLAVGVIFQGLCLTQARLQAENIRVNLGQVLRGKPLKLLEPIQAWGELHLTSADLQQSLDSDLMRSALRDLVVIFSQELDQPLPTALATLHVAEATVNFSHGALDCTLNLLGEQPFTISFASEIGLAGPQCLEFRQLRAFGLEPQTIQINLGENVHLETLRLTPEKLICEGGLTVFP</sequence>
<dbReference type="AlphaFoldDB" id="A0AAE4FUM4"/>
<gene>
    <name evidence="2" type="ORF">RIF25_13805</name>
</gene>
<organism evidence="2 3">
    <name type="scientific">Pseudocalidococcus azoricus BACA0444</name>
    <dbReference type="NCBI Taxonomy" id="2918990"/>
    <lineage>
        <taxon>Bacteria</taxon>
        <taxon>Bacillati</taxon>
        <taxon>Cyanobacteriota</taxon>
        <taxon>Cyanophyceae</taxon>
        <taxon>Acaryochloridales</taxon>
        <taxon>Thermosynechococcaceae</taxon>
        <taxon>Pseudocalidococcus</taxon>
        <taxon>Pseudocalidococcus azoricus</taxon>
    </lineage>
</organism>